<reference evidence="1 2" key="2">
    <citation type="submission" date="2013-11" db="EMBL/GenBank/DDBJ databases">
        <title>The Genome Sequence of Phytophthora parasitica INRA-310.</title>
        <authorList>
            <consortium name="The Broad Institute Genomics Platform"/>
            <person name="Russ C."/>
            <person name="Tyler B."/>
            <person name="Panabieres F."/>
            <person name="Shan W."/>
            <person name="Tripathy S."/>
            <person name="Grunwald N."/>
            <person name="Machado M."/>
            <person name="Johnson C.S."/>
            <person name="Arredondo F."/>
            <person name="Hong C."/>
            <person name="Coffey M."/>
            <person name="Young S.K."/>
            <person name="Zeng Q."/>
            <person name="Gargeya S."/>
            <person name="Fitzgerald M."/>
            <person name="Abouelleil A."/>
            <person name="Alvarado L."/>
            <person name="Chapman S.B."/>
            <person name="Gainer-Dewar J."/>
            <person name="Goldberg J."/>
            <person name="Griggs A."/>
            <person name="Gujja S."/>
            <person name="Hansen M."/>
            <person name="Howarth C."/>
            <person name="Imamovic A."/>
            <person name="Ireland A."/>
            <person name="Larimer J."/>
            <person name="McCowan C."/>
            <person name="Murphy C."/>
            <person name="Pearson M."/>
            <person name="Poon T.W."/>
            <person name="Priest M."/>
            <person name="Roberts A."/>
            <person name="Saif S."/>
            <person name="Shea T."/>
            <person name="Sykes S."/>
            <person name="Wortman J."/>
            <person name="Nusbaum C."/>
            <person name="Birren B."/>
        </authorList>
    </citation>
    <scope>NUCLEOTIDE SEQUENCE [LARGE SCALE GENOMIC DNA]</scope>
    <source>
        <strain evidence="1 2">INRA-310</strain>
    </source>
</reference>
<dbReference type="OMA" id="HLQCDAD"/>
<dbReference type="GeneID" id="20190318"/>
<gene>
    <name evidence="1" type="ORF">PPTG_21719</name>
</gene>
<evidence type="ECO:0000313" key="2">
    <source>
        <dbReference type="Proteomes" id="UP000018817"/>
    </source>
</evidence>
<protein>
    <submittedName>
        <fullName evidence="1">Uncharacterized protein</fullName>
    </submittedName>
</protein>
<reference evidence="2" key="1">
    <citation type="submission" date="2011-12" db="EMBL/GenBank/DDBJ databases">
        <authorList>
            <consortium name="The Broad Institute Genome Sequencing Platform"/>
            <person name="Russ C."/>
            <person name="Tyler B."/>
            <person name="Panabieres F."/>
            <person name="Shan W."/>
            <person name="Tripathy S."/>
            <person name="Grunwald N."/>
            <person name="Machado M."/>
            <person name="Young S.K."/>
            <person name="Zeng Q."/>
            <person name="Gargeya S."/>
            <person name="Fitzgerald M."/>
            <person name="Haas B."/>
            <person name="Abouelleil A."/>
            <person name="Alvarado L."/>
            <person name="Arachchi H.M."/>
            <person name="Berlin A."/>
            <person name="Chapman S.B."/>
            <person name="Gearin G."/>
            <person name="Goldberg J."/>
            <person name="Griggs A."/>
            <person name="Gujja S."/>
            <person name="Hansen M."/>
            <person name="Heiman D."/>
            <person name="Howarth C."/>
            <person name="Larimer J."/>
            <person name="Lui A."/>
            <person name="MacDonald P.J.P."/>
            <person name="McCowen C."/>
            <person name="Montmayeur A."/>
            <person name="Murphy C."/>
            <person name="Neiman D."/>
            <person name="Pearson M."/>
            <person name="Priest M."/>
            <person name="Roberts A."/>
            <person name="Saif S."/>
            <person name="Shea T."/>
            <person name="Sisk P."/>
            <person name="Stolte C."/>
            <person name="Sykes S."/>
            <person name="Wortman J."/>
            <person name="Nusbaum C."/>
            <person name="Birren B."/>
        </authorList>
    </citation>
    <scope>NUCLEOTIDE SEQUENCE [LARGE SCALE GENOMIC DNA]</scope>
    <source>
        <strain evidence="2">INRA-310</strain>
    </source>
</reference>
<name>W2QXY7_PHYN3</name>
<proteinExistence type="predicted"/>
<dbReference type="VEuPathDB" id="FungiDB:PPTG_21719"/>
<dbReference type="Proteomes" id="UP000018817">
    <property type="component" value="Unassembled WGS sequence"/>
</dbReference>
<evidence type="ECO:0000313" key="1">
    <source>
        <dbReference type="EMBL" id="ETN17988.1"/>
    </source>
</evidence>
<organism evidence="1 2">
    <name type="scientific">Phytophthora nicotianae (strain INRA-310)</name>
    <name type="common">Phytophthora parasitica</name>
    <dbReference type="NCBI Taxonomy" id="761204"/>
    <lineage>
        <taxon>Eukaryota</taxon>
        <taxon>Sar</taxon>
        <taxon>Stramenopiles</taxon>
        <taxon>Oomycota</taxon>
        <taxon>Peronosporomycetes</taxon>
        <taxon>Peronosporales</taxon>
        <taxon>Peronosporaceae</taxon>
        <taxon>Phytophthora</taxon>
    </lineage>
</organism>
<dbReference type="RefSeq" id="XP_008897600.1">
    <property type="nucleotide sequence ID" value="XM_008899352.1"/>
</dbReference>
<dbReference type="AlphaFoldDB" id="W2QXY7"/>
<accession>W2QXY7</accession>
<sequence>MQKASKQGALQHHLQCDADVSDSKVALVDEAFVESLDPSSFPHISHDVAEPVMELRDVGDSPLALLFYFVPKLLWFHVTVETNQYRRQKISERAS</sequence>
<dbReference type="EMBL" id="KI669567">
    <property type="protein sequence ID" value="ETN17988.1"/>
    <property type="molecule type" value="Genomic_DNA"/>
</dbReference>